<keyword evidence="2" id="KW-0032">Aminotransferase</keyword>
<evidence type="ECO:0000313" key="2">
    <source>
        <dbReference type="EMBL" id="MBN8661488.1"/>
    </source>
</evidence>
<proteinExistence type="predicted"/>
<dbReference type="Gene3D" id="3.40.640.10">
    <property type="entry name" value="Type I PLP-dependent aspartate aminotransferase-like (Major domain)"/>
    <property type="match status" value="2"/>
</dbReference>
<gene>
    <name evidence="2" type="ORF">J0M35_14070</name>
</gene>
<dbReference type="Pfam" id="PF06325">
    <property type="entry name" value="PrmA"/>
    <property type="match status" value="1"/>
</dbReference>
<dbReference type="SUPFAM" id="SSF53383">
    <property type="entry name" value="PLP-dependent transferases"/>
    <property type="match status" value="2"/>
</dbReference>
<evidence type="ECO:0000313" key="3">
    <source>
        <dbReference type="Proteomes" id="UP000664277"/>
    </source>
</evidence>
<reference evidence="2" key="1">
    <citation type="submission" date="2021-02" db="EMBL/GenBank/DDBJ databases">
        <title>Genome-Resolved Metagenomics of a Microbial Community Performing Photosynthetic Biological Nutrient Removal.</title>
        <authorList>
            <person name="Mcdaniel E.A."/>
        </authorList>
    </citation>
    <scope>NUCLEOTIDE SEQUENCE</scope>
    <source>
        <strain evidence="2">UWPOB_OBS1</strain>
    </source>
</reference>
<accession>A0A8J7PJE5</accession>
<dbReference type="GO" id="GO:0008483">
    <property type="term" value="F:transaminase activity"/>
    <property type="evidence" value="ECO:0007669"/>
    <property type="project" value="UniProtKB-KW"/>
</dbReference>
<dbReference type="InterPro" id="IPR015421">
    <property type="entry name" value="PyrdxlP-dep_Trfase_major"/>
</dbReference>
<dbReference type="AlphaFoldDB" id="A0A8J7PJE5"/>
<dbReference type="SUPFAM" id="SSF53335">
    <property type="entry name" value="S-adenosyl-L-methionine-dependent methyltransferases"/>
    <property type="match status" value="1"/>
</dbReference>
<sequence>MAKVLSCPTLDEIISFAQKSDSGAERESSELVGSLTRLKEALDSDSPELSKRALSVLHALAEKLESENIESLQLKKVTVPGLTDPIRLLLTKAVFSPEFWGRTFAEGLLKAKEQFRGRKVLEVGTGSGWISILLLLFTHVKEVVGLDLNPVAVTMARLNTWLNGTNSDGTDRLSLAGEPIVQAFRVEVSDLLQTPLARGEFFDHVVGCIPQVLHPKPVVPLQDIDGNIEGYSEKDLYDLSNYCFEQGILEDRFGLPLIASALEQSQLLLNAGGKVTLVLGGRPGRQAIESMFERRGFDARLVWMRRIQQADDTDLASLVELEKSYGIRFHFFMSRESDADESVSAKTAVKLLSNGRPIYHDLLVYEANTRFEPYVFDFVRNLSKMGLSSLRKELDFSRLKEERVSFLSRLSQSMMQARSLPYPHERGDMSIRELLARYLEGFCYYPVKAEELFVAPSRAELAAILFKLCSGTKAAKILLSSSLTDVYLATANQAGLDVTVGNDDLSELCELDDLVAPSIVLISPKQLSAPSPITIKALCQQAAKHPDRVYLIDDSQNFLISSNLGANMTLRLAAQENLPPNLILLYGLVKNILSPDLQLSFLVNAPLQWLPGLDVGAELTYSRIAYPTQLLYQWLFEDLMTFAFNESAEKKVSCSDAYSGIQVSELIRSIEQDPVFLPKPVDPEGADIIRLDYGEFEAPPPDILVKSLFKGFIDEETAVLPQIVQERVCSYVNFTRHVGTTPRRVVLAQGVFPLFGAFVQAMKARLGRAPVVGLPSGSYGPLYPMLDYYGAQTVEIKTSPEKAYLLSSRDLQTLKESGVKLDVLWITQPNNPSGVFFDPEKLRKIVEHCHENDIYIFSDEIFFLLSDHRLGRWTPSSLSTASFSQGPFQSRIFMVDGVAKSFASGGMRLGFMLTPSDAWAQEIQSYTPVPPLSLLRAWDGLYSAFLDRSLNHMLDVTKVFNEVENYLMERRRSLSQKREQLLALLRQYGLDDGYDTPYRGGLFLLGKLSDQFEPLAKEAGLLINPGPWGRCDDMARLCFCLEDEKFQTAYERLKKFLSAKFAGKK</sequence>
<dbReference type="Gene3D" id="3.40.50.150">
    <property type="entry name" value="Vaccinia Virus protein VP39"/>
    <property type="match status" value="1"/>
</dbReference>
<dbReference type="CDD" id="cd02440">
    <property type="entry name" value="AdoMet_MTases"/>
    <property type="match status" value="1"/>
</dbReference>
<dbReference type="PANTHER" id="PTHR47087:SF1">
    <property type="entry name" value="METHIONINE S-METHYLTRANSFERASE"/>
    <property type="match status" value="1"/>
</dbReference>
<evidence type="ECO:0000259" key="1">
    <source>
        <dbReference type="Pfam" id="PF00155"/>
    </source>
</evidence>
<dbReference type="Proteomes" id="UP000664277">
    <property type="component" value="Unassembled WGS sequence"/>
</dbReference>
<dbReference type="PANTHER" id="PTHR47087">
    <property type="entry name" value="METHIONINE S-METHYLTRANSFERASE"/>
    <property type="match status" value="1"/>
</dbReference>
<feature type="domain" description="Aminotransferase class I/classII large" evidence="1">
    <location>
        <begin position="725"/>
        <end position="1053"/>
    </location>
</feature>
<dbReference type="InterPro" id="IPR004839">
    <property type="entry name" value="Aminotransferase_I/II_large"/>
</dbReference>
<dbReference type="Pfam" id="PF00155">
    <property type="entry name" value="Aminotran_1_2"/>
    <property type="match status" value="1"/>
</dbReference>
<protein>
    <submittedName>
        <fullName evidence="2">Aminotransferase class I/II-fold pyridoxal phosphate-dependent enzyme</fullName>
    </submittedName>
</protein>
<dbReference type="InterPro" id="IPR029063">
    <property type="entry name" value="SAM-dependent_MTases_sf"/>
</dbReference>
<dbReference type="InterPro" id="IPR015424">
    <property type="entry name" value="PyrdxlP-dep_Trfase"/>
</dbReference>
<dbReference type="CDD" id="cd00609">
    <property type="entry name" value="AAT_like"/>
    <property type="match status" value="1"/>
</dbReference>
<dbReference type="EMBL" id="JAFLCK010000021">
    <property type="protein sequence ID" value="MBN8661488.1"/>
    <property type="molecule type" value="Genomic_DNA"/>
</dbReference>
<name>A0A8J7PJE5_9BACT</name>
<organism evidence="2 3">
    <name type="scientific">Candidatus Obscuribacter phosphatis</name>
    <dbReference type="NCBI Taxonomy" id="1906157"/>
    <lineage>
        <taxon>Bacteria</taxon>
        <taxon>Bacillati</taxon>
        <taxon>Candidatus Melainabacteria</taxon>
        <taxon>Candidatus Obscuribacterales</taxon>
        <taxon>Candidatus Obscuribacteraceae</taxon>
        <taxon>Candidatus Obscuribacter</taxon>
    </lineage>
</organism>
<dbReference type="GO" id="GO:0030170">
    <property type="term" value="F:pyridoxal phosphate binding"/>
    <property type="evidence" value="ECO:0007669"/>
    <property type="project" value="InterPro"/>
</dbReference>
<comment type="caution">
    <text evidence="2">The sequence shown here is derived from an EMBL/GenBank/DDBJ whole genome shotgun (WGS) entry which is preliminary data.</text>
</comment>
<keyword evidence="2" id="KW-0808">Transferase</keyword>